<dbReference type="Proteomes" id="UP001234916">
    <property type="component" value="Chromosome"/>
</dbReference>
<evidence type="ECO:0000259" key="1">
    <source>
        <dbReference type="Pfam" id="PF00425"/>
    </source>
</evidence>
<dbReference type="GO" id="GO:0000162">
    <property type="term" value="P:L-tryptophan biosynthetic process"/>
    <property type="evidence" value="ECO:0007669"/>
    <property type="project" value="TreeGrafter"/>
</dbReference>
<evidence type="ECO:0000313" key="2">
    <source>
        <dbReference type="EMBL" id="WIM05048.1"/>
    </source>
</evidence>
<dbReference type="PANTHER" id="PTHR11236">
    <property type="entry name" value="AMINOBENZOATE/ANTHRANILATE SYNTHASE"/>
    <property type="match status" value="1"/>
</dbReference>
<dbReference type="Pfam" id="PF00425">
    <property type="entry name" value="Chorismate_bind"/>
    <property type="match status" value="1"/>
</dbReference>
<dbReference type="AlphaFoldDB" id="A0AA49FK52"/>
<dbReference type="PRINTS" id="PR00095">
    <property type="entry name" value="ANTSNTHASEI"/>
</dbReference>
<accession>A0AA49FK52</accession>
<dbReference type="SUPFAM" id="SSF56752">
    <property type="entry name" value="D-aminoacid aminotransferase-like PLP-dependent enzymes"/>
    <property type="match status" value="1"/>
</dbReference>
<dbReference type="InterPro" id="IPR043131">
    <property type="entry name" value="BCAT-like_N"/>
</dbReference>
<proteinExistence type="predicted"/>
<dbReference type="Gene3D" id="3.30.470.10">
    <property type="match status" value="1"/>
</dbReference>
<protein>
    <submittedName>
        <fullName evidence="2">Chorismate-binding protein</fullName>
    </submittedName>
</protein>
<feature type="domain" description="Chorismate-utilising enzyme C-terminal" evidence="1">
    <location>
        <begin position="123"/>
        <end position="366"/>
    </location>
</feature>
<dbReference type="PANTHER" id="PTHR11236:SF50">
    <property type="entry name" value="AMINODEOXYCHORISMATE SYNTHASE COMPONENT 1"/>
    <property type="match status" value="1"/>
</dbReference>
<dbReference type="EMBL" id="CP107246">
    <property type="protein sequence ID" value="WIM05048.1"/>
    <property type="molecule type" value="Genomic_DNA"/>
</dbReference>
<name>A0AA49FK52_9PROT</name>
<dbReference type="InterPro" id="IPR001544">
    <property type="entry name" value="Aminotrans_IV"/>
</dbReference>
<dbReference type="Pfam" id="PF01063">
    <property type="entry name" value="Aminotran_4"/>
    <property type="match status" value="1"/>
</dbReference>
<dbReference type="Gene3D" id="3.60.120.10">
    <property type="entry name" value="Anthranilate synthase"/>
    <property type="match status" value="1"/>
</dbReference>
<organism evidence="2">
    <name type="scientific">Candidatus Nitricoxidivorans perseverans</name>
    <dbReference type="NCBI Taxonomy" id="2975601"/>
    <lineage>
        <taxon>Bacteria</taxon>
        <taxon>Pseudomonadati</taxon>
        <taxon>Pseudomonadota</taxon>
        <taxon>Betaproteobacteria</taxon>
        <taxon>Nitrosomonadales</taxon>
        <taxon>Sterolibacteriaceae</taxon>
        <taxon>Candidatus Nitricoxidivorans</taxon>
    </lineage>
</organism>
<dbReference type="InterPro" id="IPR043132">
    <property type="entry name" value="BCAT-like_C"/>
</dbReference>
<dbReference type="KEGG" id="npv:OHM77_10120"/>
<sequence length="574" mass="62845">MKARIDFPEDGGRLRLAFSNPVEPLTAHRLDEVAAVIAEAERQARAGRWAVGFVAYEAAPAFDAALKVRPPAGFLPLAAFAVYDAPFAAEIGDRPRFYESQNRGLSPISCCWRMETPRGRVLDAIAGIRRRIAEGDLYQVNLTTRLRAAFEGDGGALFEALRESQPDGWCAHLEDGGWEVLSVSPELFFDWQGGTLTTRPMKGTASDAASATAMRESPKEQAENLMIVDLLRNDLSRIAKTGTVQVPQLFEVVRLPTAWQMTSSVRCETRAGTGLADVFGALFPCGSVTGAPKVAAMAAIAELEDSPRGAYCGAIGLIRPGGHATFAVGIRTVVLDRSAGMAECGVGSGIVFDSHPEDEFDEWLVKRRFLLRATAGFDLIETLRLEDGAYWLRDRHLARMEASAEYFGFPFDRMRIEGELAAQCGRSGIFRVRLLLDRRGMPRTECFALEPAREEVIVALAKAPVEGEREFLRHKTTERGAYGPFDPPEGVFDTLLWNAAGELTEFTRGNVVVEMDGRQVTPPLSCGPLPGVLRAEMLARGEIAERVVKKDELPASTGLWFINSVRGRVKARLV</sequence>
<dbReference type="InterPro" id="IPR036038">
    <property type="entry name" value="Aminotransferase-like"/>
</dbReference>
<dbReference type="InterPro" id="IPR005801">
    <property type="entry name" value="ADC_synthase"/>
</dbReference>
<dbReference type="InterPro" id="IPR019999">
    <property type="entry name" value="Anth_synth_I-like"/>
</dbReference>
<dbReference type="Gene3D" id="3.20.10.10">
    <property type="entry name" value="D-amino Acid Aminotransferase, subunit A, domain 2"/>
    <property type="match status" value="1"/>
</dbReference>
<dbReference type="GO" id="GO:0046820">
    <property type="term" value="F:4-amino-4-deoxychorismate synthase activity"/>
    <property type="evidence" value="ECO:0007669"/>
    <property type="project" value="TreeGrafter"/>
</dbReference>
<reference evidence="2" key="1">
    <citation type="journal article" date="2023" name="Nat. Microbiol.">
        <title>Enrichment and characterization of a nitric oxide-reducing microbial community in a continuous bioreactor.</title>
        <authorList>
            <person name="Garrido-Amador P."/>
            <person name="Stortenbeker N."/>
            <person name="Wessels H.J.C.T."/>
            <person name="Speth D.R."/>
            <person name="Garcia-Heredia I."/>
            <person name="Kartal B."/>
        </authorList>
    </citation>
    <scope>NUCLEOTIDE SEQUENCE</scope>
    <source>
        <strain evidence="2">MAG1</strain>
    </source>
</reference>
<dbReference type="SUPFAM" id="SSF56322">
    <property type="entry name" value="ADC synthase"/>
    <property type="match status" value="1"/>
</dbReference>
<gene>
    <name evidence="2" type="ORF">OHM77_10120</name>
</gene>
<dbReference type="InterPro" id="IPR015890">
    <property type="entry name" value="Chorismate_C"/>
</dbReference>